<sequence length="615" mass="63876">PPLFRRGGAPAAAAAAALADDAGPGRRSYVAARPPALPGAGGLFSPAWWLATAQRSAGVPQPEQHPRRSRERAEPPPPPSPPPPQETSVRAVSAAVGGRRVVYVPRRESVGEPLPLVPFGFDTAGPSGRPAGAFPSSSSSSSSSSDSSYSPSSFRGDDGDTHEGLWCAAEGGPAGETAAGPTAAAATLRRTQARAGGEPADAGLRPSTAVLTISPSRVHVAQAPRFQTEAAEAAESGAAGDLGDGDGNPGPADLALASGPLLAAASGDFSLDPEATPARALHLFELISAILDAATESVGSLAGAPPQEPSLGLPSQQAGRAPPPLPPPPHALSPDPPGLDLFSGRPLLSHSLSAAVAAAALANADEDRRRRSRDSAPVDRPGLGFGFRRVRRTVSRPDGFEWLASEQQAAAGREFSGSLGDRRGGEPGEEEGPDEPRTRRRTGERRGERREERWPSLLYDDPALRPYYGPAADDGEGGDGDTGYYQHPLWTYRFGGEPESLLGPRRRARAGDGVDLDDYYGGGGEEGPWPPPPLPPPQFDSDGTRQRSPFFFGTRAAAVHPPAASAATASVLDANGEPQAVPLSGSRSANMSVDVVRRIRSRELGAWFDLRSRFT</sequence>
<feature type="region of interest" description="Disordered" evidence="1">
    <location>
        <begin position="361"/>
        <end position="384"/>
    </location>
</feature>
<feature type="region of interest" description="Disordered" evidence="1">
    <location>
        <begin position="300"/>
        <end position="344"/>
    </location>
</feature>
<organism evidence="2 3">
    <name type="scientific">Olpidium bornovanus</name>
    <dbReference type="NCBI Taxonomy" id="278681"/>
    <lineage>
        <taxon>Eukaryota</taxon>
        <taxon>Fungi</taxon>
        <taxon>Fungi incertae sedis</taxon>
        <taxon>Olpidiomycota</taxon>
        <taxon>Olpidiomycotina</taxon>
        <taxon>Olpidiomycetes</taxon>
        <taxon>Olpidiales</taxon>
        <taxon>Olpidiaceae</taxon>
        <taxon>Olpidium</taxon>
    </lineage>
</organism>
<feature type="region of interest" description="Disordered" evidence="1">
    <location>
        <begin position="54"/>
        <end position="93"/>
    </location>
</feature>
<comment type="caution">
    <text evidence="2">The sequence shown here is derived from an EMBL/GenBank/DDBJ whole genome shotgun (WGS) entry which is preliminary data.</text>
</comment>
<accession>A0A8H8DG34</accession>
<evidence type="ECO:0000313" key="2">
    <source>
        <dbReference type="EMBL" id="KAG5457190.1"/>
    </source>
</evidence>
<name>A0A8H8DG34_9FUNG</name>
<reference evidence="2 3" key="1">
    <citation type="journal article" name="Sci. Rep.">
        <title>Genome-scale phylogenetic analyses confirm Olpidium as the closest living zoosporic fungus to the non-flagellated, terrestrial fungi.</title>
        <authorList>
            <person name="Chang Y."/>
            <person name="Rochon D."/>
            <person name="Sekimoto S."/>
            <person name="Wang Y."/>
            <person name="Chovatia M."/>
            <person name="Sandor L."/>
            <person name="Salamov A."/>
            <person name="Grigoriev I.V."/>
            <person name="Stajich J.E."/>
            <person name="Spatafora J.W."/>
        </authorList>
    </citation>
    <scope>NUCLEOTIDE SEQUENCE [LARGE SCALE GENOMIC DNA]</scope>
    <source>
        <strain evidence="2">S191</strain>
    </source>
</reference>
<dbReference type="Proteomes" id="UP000673691">
    <property type="component" value="Unassembled WGS sequence"/>
</dbReference>
<feature type="compositionally biased region" description="Pro residues" evidence="1">
    <location>
        <begin position="321"/>
        <end position="337"/>
    </location>
</feature>
<evidence type="ECO:0000313" key="3">
    <source>
        <dbReference type="Proteomes" id="UP000673691"/>
    </source>
</evidence>
<feature type="compositionally biased region" description="Basic and acidic residues" evidence="1">
    <location>
        <begin position="365"/>
        <end position="377"/>
    </location>
</feature>
<dbReference type="EMBL" id="JAEFCI010010478">
    <property type="protein sequence ID" value="KAG5457190.1"/>
    <property type="molecule type" value="Genomic_DNA"/>
</dbReference>
<feature type="compositionally biased region" description="Pro residues" evidence="1">
    <location>
        <begin position="528"/>
        <end position="538"/>
    </location>
</feature>
<feature type="non-terminal residue" evidence="2">
    <location>
        <position position="615"/>
    </location>
</feature>
<feature type="region of interest" description="Disordered" evidence="1">
    <location>
        <begin position="503"/>
        <end position="547"/>
    </location>
</feature>
<feature type="compositionally biased region" description="Basic and acidic residues" evidence="1">
    <location>
        <begin position="444"/>
        <end position="454"/>
    </location>
</feature>
<feature type="compositionally biased region" description="Pro residues" evidence="1">
    <location>
        <begin position="75"/>
        <end position="85"/>
    </location>
</feature>
<feature type="region of interest" description="Disordered" evidence="1">
    <location>
        <begin position="228"/>
        <end position="254"/>
    </location>
</feature>
<feature type="compositionally biased region" description="Low complexity" evidence="1">
    <location>
        <begin position="136"/>
        <end position="153"/>
    </location>
</feature>
<protein>
    <submittedName>
        <fullName evidence="2">Uncharacterized protein</fullName>
    </submittedName>
</protein>
<proteinExistence type="predicted"/>
<feature type="compositionally biased region" description="Low complexity" evidence="1">
    <location>
        <begin position="168"/>
        <end position="197"/>
    </location>
</feature>
<dbReference type="AlphaFoldDB" id="A0A8H8DG34"/>
<evidence type="ECO:0000256" key="1">
    <source>
        <dbReference type="SAM" id="MobiDB-lite"/>
    </source>
</evidence>
<feature type="region of interest" description="Disordered" evidence="1">
    <location>
        <begin position="408"/>
        <end position="484"/>
    </location>
</feature>
<feature type="region of interest" description="Disordered" evidence="1">
    <location>
        <begin position="105"/>
        <end position="206"/>
    </location>
</feature>
<feature type="non-terminal residue" evidence="2">
    <location>
        <position position="1"/>
    </location>
</feature>
<keyword evidence="3" id="KW-1185">Reference proteome</keyword>
<feature type="compositionally biased region" description="Low complexity" evidence="1">
    <location>
        <begin position="230"/>
        <end position="239"/>
    </location>
</feature>
<gene>
    <name evidence="2" type="ORF">BJ554DRAFT_2860</name>
</gene>